<gene>
    <name evidence="1" type="ORF">NDU88_003125</name>
</gene>
<evidence type="ECO:0000313" key="2">
    <source>
        <dbReference type="Proteomes" id="UP001066276"/>
    </source>
</evidence>
<reference evidence="1" key="1">
    <citation type="journal article" date="2022" name="bioRxiv">
        <title>Sequencing and chromosome-scale assembly of the giantPleurodeles waltlgenome.</title>
        <authorList>
            <person name="Brown T."/>
            <person name="Elewa A."/>
            <person name="Iarovenko S."/>
            <person name="Subramanian E."/>
            <person name="Araus A.J."/>
            <person name="Petzold A."/>
            <person name="Susuki M."/>
            <person name="Suzuki K.-i.T."/>
            <person name="Hayashi T."/>
            <person name="Toyoda A."/>
            <person name="Oliveira C."/>
            <person name="Osipova E."/>
            <person name="Leigh N.D."/>
            <person name="Simon A."/>
            <person name="Yun M.H."/>
        </authorList>
    </citation>
    <scope>NUCLEOTIDE SEQUENCE</scope>
    <source>
        <strain evidence="1">20211129_DDA</strain>
        <tissue evidence="1">Liver</tissue>
    </source>
</reference>
<dbReference type="EMBL" id="JANPWB010000016">
    <property type="protein sequence ID" value="KAJ1082964.1"/>
    <property type="molecule type" value="Genomic_DNA"/>
</dbReference>
<accession>A0AAV7KXA6</accession>
<keyword evidence="2" id="KW-1185">Reference proteome</keyword>
<protein>
    <submittedName>
        <fullName evidence="1">Uncharacterized protein</fullName>
    </submittedName>
</protein>
<sequence length="129" mass="14172">MLAAIGDTKSALQQDINVVSIVLGLLQTNHHKLAVRVKDVETVVGELHLDHLALTRQVTNLSDTVRTLEHCADAAEGRNSHNNVRTVGLPEGTEGGDVVSYLEHWLQTEVDPSQLLPFFVLEHAYMMPA</sequence>
<evidence type="ECO:0000313" key="1">
    <source>
        <dbReference type="EMBL" id="KAJ1082964.1"/>
    </source>
</evidence>
<name>A0AAV7KXA6_PLEWA</name>
<dbReference type="Proteomes" id="UP001066276">
    <property type="component" value="Chromosome 12"/>
</dbReference>
<organism evidence="1 2">
    <name type="scientific">Pleurodeles waltl</name>
    <name type="common">Iberian ribbed newt</name>
    <dbReference type="NCBI Taxonomy" id="8319"/>
    <lineage>
        <taxon>Eukaryota</taxon>
        <taxon>Metazoa</taxon>
        <taxon>Chordata</taxon>
        <taxon>Craniata</taxon>
        <taxon>Vertebrata</taxon>
        <taxon>Euteleostomi</taxon>
        <taxon>Amphibia</taxon>
        <taxon>Batrachia</taxon>
        <taxon>Caudata</taxon>
        <taxon>Salamandroidea</taxon>
        <taxon>Salamandridae</taxon>
        <taxon>Pleurodelinae</taxon>
        <taxon>Pleurodeles</taxon>
    </lineage>
</organism>
<dbReference type="AlphaFoldDB" id="A0AAV7KXA6"/>
<proteinExistence type="predicted"/>
<comment type="caution">
    <text evidence="1">The sequence shown here is derived from an EMBL/GenBank/DDBJ whole genome shotgun (WGS) entry which is preliminary data.</text>
</comment>